<sequence length="446" mass="51073">MRLSKLNVVYRKNNADYLITLLDNDDVAFFNDKTREVFEPFDVTGFDLVELKMVMADLNYIANKINIYKTASCSTYMFAIAKDNNGRNIFPLLEDSIELDKTQYNESANFPVSAITIIDCEYLNDAWHKQMYNANNRPVISAKTLSYEWIDTRSKKTHANAEILLESVKLSDPEYLREIIEDVESGIDSGNDGFAVFIDGICKHSTLDEYKVEFGRTAQLSVVIRDDVEHDLIYTLPILNGCYRYDGAVINTFRPIRFKPAHVNTETNFDQQAVESMINSLNELSRNFYRHDYKINRTVTTFAVDDDYESIFPFDNENDINHQDMIHSFADNHCDLYEVWLSLSPQKQIQSRKLRTNFVNAPVIKREQGNKFNSTYPLVSKDNPTGSVIEAIMMDFKVKLSPKVAIFLDGQCVASNHSSYVVSKRGVDVAVFENLLNLPQLTGIGF</sequence>
<comment type="caution">
    <text evidence="1">The sequence shown here is derived from an EMBL/GenBank/DDBJ whole genome shotgun (WGS) entry which is preliminary data.</text>
</comment>
<dbReference type="EMBL" id="NPIB01000021">
    <property type="protein sequence ID" value="PLC56994.1"/>
    <property type="molecule type" value="Genomic_DNA"/>
</dbReference>
<evidence type="ECO:0000313" key="1">
    <source>
        <dbReference type="EMBL" id="PLC56994.1"/>
    </source>
</evidence>
<protein>
    <submittedName>
        <fullName evidence="1">Uncharacterized protein</fullName>
    </submittedName>
</protein>
<proteinExistence type="predicted"/>
<dbReference type="RefSeq" id="WP_065208002.1">
    <property type="nucleotide sequence ID" value="NZ_JABJXE010000011.1"/>
</dbReference>
<accession>A0A2N4UPQ5</accession>
<dbReference type="Proteomes" id="UP000234420">
    <property type="component" value="Unassembled WGS sequence"/>
</dbReference>
<gene>
    <name evidence="1" type="ORF">CIK00_15370</name>
</gene>
<name>A0A2N4UPQ5_9GAMM</name>
<reference evidence="1 2" key="1">
    <citation type="journal article" date="2018" name="Syst. Appl. Microbiol.">
        <title>Photobacterium carnosum sp. nov., isolated from spoiled modified atmosphere packaged poultry meat.</title>
        <authorList>
            <person name="Hilgarth M."/>
            <person name="Fuertes S."/>
            <person name="Ehrmann M."/>
            <person name="Vogel R.F."/>
        </authorList>
    </citation>
    <scope>NUCLEOTIDE SEQUENCE [LARGE SCALE GENOMIC DNA]</scope>
    <source>
        <strain evidence="1 2">TMW 2.2021</strain>
    </source>
</reference>
<keyword evidence="2" id="KW-1185">Reference proteome</keyword>
<evidence type="ECO:0000313" key="2">
    <source>
        <dbReference type="Proteomes" id="UP000234420"/>
    </source>
</evidence>
<dbReference type="AlphaFoldDB" id="A0A2N4UPQ5"/>
<organism evidence="1 2">
    <name type="scientific">Photobacterium carnosum</name>
    <dbReference type="NCBI Taxonomy" id="2023717"/>
    <lineage>
        <taxon>Bacteria</taxon>
        <taxon>Pseudomonadati</taxon>
        <taxon>Pseudomonadota</taxon>
        <taxon>Gammaproteobacteria</taxon>
        <taxon>Vibrionales</taxon>
        <taxon>Vibrionaceae</taxon>
        <taxon>Photobacterium</taxon>
    </lineage>
</organism>